<keyword evidence="2" id="KW-1185">Reference proteome</keyword>
<keyword evidence="1" id="KW-0031">Aminopeptidase</keyword>
<evidence type="ECO:0000313" key="1">
    <source>
        <dbReference type="EMBL" id="MFC0470907.1"/>
    </source>
</evidence>
<accession>A0ABV6KC66</accession>
<protein>
    <submittedName>
        <fullName evidence="1">Methionine aminopeptidase</fullName>
    </submittedName>
</protein>
<comment type="caution">
    <text evidence="1">The sequence shown here is derived from an EMBL/GenBank/DDBJ whole genome shotgun (WGS) entry which is preliminary data.</text>
</comment>
<evidence type="ECO:0000313" key="2">
    <source>
        <dbReference type="Proteomes" id="UP001589838"/>
    </source>
</evidence>
<dbReference type="GO" id="GO:0004177">
    <property type="term" value="F:aminopeptidase activity"/>
    <property type="evidence" value="ECO:0007669"/>
    <property type="project" value="UniProtKB-KW"/>
</dbReference>
<dbReference type="Proteomes" id="UP001589838">
    <property type="component" value="Unassembled WGS sequence"/>
</dbReference>
<reference evidence="1 2" key="1">
    <citation type="submission" date="2024-09" db="EMBL/GenBank/DDBJ databases">
        <authorList>
            <person name="Sun Q."/>
            <person name="Mori K."/>
        </authorList>
    </citation>
    <scope>NUCLEOTIDE SEQUENCE [LARGE SCALE GENOMIC DNA]</scope>
    <source>
        <strain evidence="1 2">NCAIM B.02610</strain>
    </source>
</reference>
<keyword evidence="1" id="KW-0378">Hydrolase</keyword>
<dbReference type="InterPro" id="IPR036410">
    <property type="entry name" value="HSP_DnaJ_Cys-rich_dom_sf"/>
</dbReference>
<proteinExistence type="predicted"/>
<dbReference type="EMBL" id="JBHLUX010000027">
    <property type="protein sequence ID" value="MFC0470907.1"/>
    <property type="molecule type" value="Genomic_DNA"/>
</dbReference>
<keyword evidence="1" id="KW-0645">Protease</keyword>
<organism evidence="1 2">
    <name type="scientific">Halalkalibacter kiskunsagensis</name>
    <dbReference type="NCBI Taxonomy" id="1548599"/>
    <lineage>
        <taxon>Bacteria</taxon>
        <taxon>Bacillati</taxon>
        <taxon>Bacillota</taxon>
        <taxon>Bacilli</taxon>
        <taxon>Bacillales</taxon>
        <taxon>Bacillaceae</taxon>
        <taxon>Halalkalibacter</taxon>
    </lineage>
</organism>
<dbReference type="RefSeq" id="WP_335960777.1">
    <property type="nucleotide sequence ID" value="NZ_JAXBLX010000012.1"/>
</dbReference>
<name>A0ABV6KC66_9BACI</name>
<dbReference type="SUPFAM" id="SSF57938">
    <property type="entry name" value="DnaJ/Hsp40 cysteine-rich domain"/>
    <property type="match status" value="1"/>
</dbReference>
<gene>
    <name evidence="1" type="ORF">ACFFHM_10470</name>
</gene>
<sequence length="74" mass="8272">MGLFGSISQWTEMRKKKRIENFKSQGTCPNCQGKGFNILESEMMMGTCYDCAGCSGSGSFSAWAEINQLSRRFL</sequence>